<name>A0ACB9UFN3_9CETA</name>
<dbReference type="EMBL" id="CM043043">
    <property type="protein sequence ID" value="KAI4566928.1"/>
    <property type="molecule type" value="Genomic_DNA"/>
</dbReference>
<protein>
    <submittedName>
        <fullName evidence="1">Uncharacterized protein</fullName>
    </submittedName>
</protein>
<dbReference type="Proteomes" id="UP001057279">
    <property type="component" value="Linkage Group LG18"/>
</dbReference>
<keyword evidence="2" id="KW-1185">Reference proteome</keyword>
<gene>
    <name evidence="1" type="ORF">MJG53_015605</name>
</gene>
<sequence length="162" mass="17300">MLWRRRFANRVQPEPSGVDGAVSGSSLETDLQSSGSFFRAPGTAPLTPHERQSVMALGFRGPWEEAVSPQTQMAETDSMCSHACLGAPCLVKAQVLVCPPPRKDDVLEAAAAGEGPGKAVVEKMSAGGFGKSHMKTIIQRCKDPCDEMSINALLHINPGPWQ</sequence>
<comment type="caution">
    <text evidence="1">The sequence shown here is derived from an EMBL/GenBank/DDBJ whole genome shotgun (WGS) entry which is preliminary data.</text>
</comment>
<evidence type="ECO:0000313" key="2">
    <source>
        <dbReference type="Proteomes" id="UP001057279"/>
    </source>
</evidence>
<proteinExistence type="predicted"/>
<organism evidence="1 2">
    <name type="scientific">Ovis ammon polii x Ovis aries</name>
    <dbReference type="NCBI Taxonomy" id="2918886"/>
    <lineage>
        <taxon>Eukaryota</taxon>
        <taxon>Metazoa</taxon>
        <taxon>Chordata</taxon>
        <taxon>Craniata</taxon>
        <taxon>Vertebrata</taxon>
        <taxon>Euteleostomi</taxon>
        <taxon>Mammalia</taxon>
        <taxon>Eutheria</taxon>
        <taxon>Laurasiatheria</taxon>
        <taxon>Artiodactyla</taxon>
        <taxon>Ruminantia</taxon>
        <taxon>Pecora</taxon>
        <taxon>Bovidae</taxon>
        <taxon>Caprinae</taxon>
        <taxon>Ovis</taxon>
    </lineage>
</organism>
<accession>A0ACB9UFN3</accession>
<evidence type="ECO:0000313" key="1">
    <source>
        <dbReference type="EMBL" id="KAI4566928.1"/>
    </source>
</evidence>
<reference evidence="1" key="1">
    <citation type="submission" date="2022-03" db="EMBL/GenBank/DDBJ databases">
        <title>Genomic analyses of argali, domestic sheep and their hybrids provide insights into chromosomal evolution, heterosis and genetic basis of agronomic traits.</title>
        <authorList>
            <person name="Li M."/>
        </authorList>
    </citation>
    <scope>NUCLEOTIDE SEQUENCE</scope>
    <source>
        <strain evidence="1">F1 hybrid</strain>
    </source>
</reference>